<evidence type="ECO:0000256" key="2">
    <source>
        <dbReference type="ARBA" id="ARBA00022741"/>
    </source>
</evidence>
<name>A0ABT9V233_9BACL</name>
<dbReference type="Proteomes" id="UP001231362">
    <property type="component" value="Unassembled WGS sequence"/>
</dbReference>
<dbReference type="SMART" id="SM00881">
    <property type="entry name" value="CoA_binding"/>
    <property type="match status" value="1"/>
</dbReference>
<accession>A0ABT9V233</accession>
<dbReference type="PANTHER" id="PTHR43334">
    <property type="entry name" value="ACETATE--COA LIGASE [ADP-FORMING]"/>
    <property type="match status" value="1"/>
</dbReference>
<dbReference type="Gene3D" id="3.30.1490.20">
    <property type="entry name" value="ATP-grasp fold, A domain"/>
    <property type="match status" value="1"/>
</dbReference>
<evidence type="ECO:0000256" key="3">
    <source>
        <dbReference type="ARBA" id="ARBA00022840"/>
    </source>
</evidence>
<dbReference type="InterPro" id="IPR011761">
    <property type="entry name" value="ATP-grasp"/>
</dbReference>
<protein>
    <submittedName>
        <fullName evidence="6">Acyl-CoA synthetase (NDP forming)</fullName>
    </submittedName>
</protein>
<dbReference type="Gene3D" id="3.40.50.261">
    <property type="entry name" value="Succinyl-CoA synthetase domains"/>
    <property type="match status" value="2"/>
</dbReference>
<keyword evidence="7" id="KW-1185">Reference proteome</keyword>
<keyword evidence="2 4" id="KW-0547">Nucleotide-binding</keyword>
<dbReference type="InterPro" id="IPR036291">
    <property type="entry name" value="NAD(P)-bd_dom_sf"/>
</dbReference>
<dbReference type="RefSeq" id="WP_307149599.1">
    <property type="nucleotide sequence ID" value="NZ_JAUSTU010000005.1"/>
</dbReference>
<evidence type="ECO:0000256" key="1">
    <source>
        <dbReference type="ARBA" id="ARBA00022598"/>
    </source>
</evidence>
<evidence type="ECO:0000313" key="6">
    <source>
        <dbReference type="EMBL" id="MDQ0155017.1"/>
    </source>
</evidence>
<feature type="domain" description="ATP-grasp" evidence="5">
    <location>
        <begin position="28"/>
        <end position="64"/>
    </location>
</feature>
<dbReference type="SUPFAM" id="SSF56059">
    <property type="entry name" value="Glutathione synthetase ATP-binding domain-like"/>
    <property type="match status" value="1"/>
</dbReference>
<dbReference type="Pfam" id="PF13549">
    <property type="entry name" value="ATP-grasp_5"/>
    <property type="match status" value="1"/>
</dbReference>
<dbReference type="PANTHER" id="PTHR43334:SF1">
    <property type="entry name" value="3-HYDROXYPROPIONATE--COA LIGASE [ADP-FORMING]"/>
    <property type="match status" value="1"/>
</dbReference>
<keyword evidence="3 4" id="KW-0067">ATP-binding</keyword>
<reference evidence="6 7" key="1">
    <citation type="submission" date="2023-07" db="EMBL/GenBank/DDBJ databases">
        <title>Genomic Encyclopedia of Type Strains, Phase IV (KMG-IV): sequencing the most valuable type-strain genomes for metagenomic binning, comparative biology and taxonomic classification.</title>
        <authorList>
            <person name="Goeker M."/>
        </authorList>
    </citation>
    <scope>NUCLEOTIDE SEQUENCE [LARGE SCALE GENOMIC DNA]</scope>
    <source>
        <strain evidence="6 7">DSM 23948</strain>
    </source>
</reference>
<gene>
    <name evidence="6" type="ORF">J2S07_001321</name>
</gene>
<organism evidence="6 7">
    <name type="scientific">Anoxybacillus andreesenii</name>
    <dbReference type="NCBI Taxonomy" id="1325932"/>
    <lineage>
        <taxon>Bacteria</taxon>
        <taxon>Bacillati</taxon>
        <taxon>Bacillota</taxon>
        <taxon>Bacilli</taxon>
        <taxon>Bacillales</taxon>
        <taxon>Anoxybacillaceae</taxon>
        <taxon>Anoxybacillus</taxon>
    </lineage>
</organism>
<dbReference type="InterPro" id="IPR043938">
    <property type="entry name" value="Ligase_CoA_dom"/>
</dbReference>
<dbReference type="InterPro" id="IPR051538">
    <property type="entry name" value="Acyl-CoA_Synth/Transferase"/>
</dbReference>
<dbReference type="InterPro" id="IPR016102">
    <property type="entry name" value="Succinyl-CoA_synth-like"/>
</dbReference>
<dbReference type="Gene3D" id="3.40.50.720">
    <property type="entry name" value="NAD(P)-binding Rossmann-like Domain"/>
    <property type="match status" value="1"/>
</dbReference>
<dbReference type="InterPro" id="IPR003781">
    <property type="entry name" value="CoA-bd"/>
</dbReference>
<evidence type="ECO:0000259" key="5">
    <source>
        <dbReference type="PROSITE" id="PS50975"/>
    </source>
</evidence>
<dbReference type="PROSITE" id="PS50975">
    <property type="entry name" value="ATP_GRASP"/>
    <property type="match status" value="1"/>
</dbReference>
<evidence type="ECO:0000313" key="7">
    <source>
        <dbReference type="Proteomes" id="UP001231362"/>
    </source>
</evidence>
<dbReference type="SUPFAM" id="SSF52210">
    <property type="entry name" value="Succinyl-CoA synthetase domains"/>
    <property type="match status" value="2"/>
</dbReference>
<dbReference type="Gene3D" id="3.30.470.20">
    <property type="entry name" value="ATP-grasp fold, B domain"/>
    <property type="match status" value="1"/>
</dbReference>
<dbReference type="EMBL" id="JAUSTU010000005">
    <property type="protein sequence ID" value="MDQ0155017.1"/>
    <property type="molecule type" value="Genomic_DNA"/>
</dbReference>
<dbReference type="Pfam" id="PF13380">
    <property type="entry name" value="CoA_binding_2"/>
    <property type="match status" value="1"/>
</dbReference>
<dbReference type="Pfam" id="PF13607">
    <property type="entry name" value="Succ_CoA_lig"/>
    <property type="match status" value="1"/>
</dbReference>
<keyword evidence="1" id="KW-0436">Ligase</keyword>
<evidence type="ECO:0000256" key="4">
    <source>
        <dbReference type="PROSITE-ProRule" id="PRU00409"/>
    </source>
</evidence>
<sequence length="708" mass="77108">MRESKIAVEKNDSKKVEPGTFLMEYEGAKILGSLGLPIAKSALATTKDEAVKKAEEIGYPLVLKGMSRDIIHKTEAGIVKLNIRNEKELLEKFEEIIANASSYKRDAVMAGVLIQEMAPKGIELIFGIKKDPTFGHQLVIGYGGTLVEIMKDFSMRMMPVSLNDIEEMIKELKAFPILEGYRGQSGINKSMLYSICLSLNDLVEARPEIEELDLNPVIFANNEAIICDVRISIGEHLGVESSPRDLSNLKYMINPQSIAVVGASTNEKKNGGRLFRYIVENGYNGKLYPINPGADNIKGFKAYPSLTEVPEEVELACIIVGANHVPKVMEECVQKGVKAAIIYSSGFSEIGEEGRKLQNQIIEIAKRGNIRVLGPNSIGIASPGKNIYTAFGAALESKVKVPGNIGFISQSGAMGSALLSRAWDQGAGFSRWVSVANEADLSTSDFIELLATDEETKVISIFMEGIKDVRSFQKAAKKAIENQKPLLVFKTGRSSIGQKAVQSHTGSIAGDDAVYSVALKKYGALRIEQLDEMIDVSRAFNVQKLPNGRRIGVLTASGGACSVIADLCSEKGLEVPELTEASDKIQEYIPPFGSAVNPIDVTAEVIAKPEMFKKVLEILVQDQNLDGIIVMLTTNADPGAVVIAQAIVDVFRQHDKPIVVGRLGADSIAPQAMALYQKENFPVYSSPERVVSVMNYLVKYSELLKKQQ</sequence>
<proteinExistence type="predicted"/>
<dbReference type="Pfam" id="PF19045">
    <property type="entry name" value="Ligase_CoA_2"/>
    <property type="match status" value="1"/>
</dbReference>
<dbReference type="SUPFAM" id="SSF51735">
    <property type="entry name" value="NAD(P)-binding Rossmann-fold domains"/>
    <property type="match status" value="1"/>
</dbReference>
<dbReference type="InterPro" id="IPR013815">
    <property type="entry name" value="ATP_grasp_subdomain_1"/>
</dbReference>
<dbReference type="InterPro" id="IPR032875">
    <property type="entry name" value="Succ_CoA_lig_flav_dom"/>
</dbReference>
<comment type="caution">
    <text evidence="6">The sequence shown here is derived from an EMBL/GenBank/DDBJ whole genome shotgun (WGS) entry which is preliminary data.</text>
</comment>